<reference evidence="4 5" key="1">
    <citation type="submission" date="2024-06" db="EMBL/GenBank/DDBJ databases">
        <title>Genomic Encyclopedia of Type Strains, Phase IV (KMG-IV): sequencing the most valuable type-strain genomes for metagenomic binning, comparative biology and taxonomic classification.</title>
        <authorList>
            <person name="Goeker M."/>
        </authorList>
    </citation>
    <scope>NUCLEOTIDE SEQUENCE [LARGE SCALE GENOMIC DNA]</scope>
    <source>
        <strain evidence="4 5">DSM 21331</strain>
    </source>
</reference>
<dbReference type="SUPFAM" id="SSF56219">
    <property type="entry name" value="DNase I-like"/>
    <property type="match status" value="1"/>
</dbReference>
<feature type="transmembrane region" description="Helical" evidence="2">
    <location>
        <begin position="62"/>
        <end position="82"/>
    </location>
</feature>
<dbReference type="Pfam" id="PF03372">
    <property type="entry name" value="Exo_endo_phos"/>
    <property type="match status" value="1"/>
</dbReference>
<comment type="caution">
    <text evidence="4">The sequence shown here is derived from an EMBL/GenBank/DDBJ whole genome shotgun (WGS) entry which is preliminary data.</text>
</comment>
<dbReference type="InterPro" id="IPR036691">
    <property type="entry name" value="Endo/exonu/phosph_ase_sf"/>
</dbReference>
<protein>
    <submittedName>
        <fullName evidence="4">Endonuclease/exonuclease/phosphatase (EEP) superfamily protein YafD</fullName>
    </submittedName>
</protein>
<evidence type="ECO:0000259" key="3">
    <source>
        <dbReference type="Pfam" id="PF03372"/>
    </source>
</evidence>
<feature type="region of interest" description="Disordered" evidence="1">
    <location>
        <begin position="330"/>
        <end position="350"/>
    </location>
</feature>
<feature type="transmembrane region" description="Helical" evidence="2">
    <location>
        <begin position="36"/>
        <end position="55"/>
    </location>
</feature>
<keyword evidence="2" id="KW-0812">Transmembrane</keyword>
<keyword evidence="4" id="KW-0540">Nuclease</keyword>
<keyword evidence="4" id="KW-0378">Hydrolase</keyword>
<keyword evidence="2" id="KW-1133">Transmembrane helix</keyword>
<proteinExistence type="predicted"/>
<evidence type="ECO:0000256" key="1">
    <source>
        <dbReference type="SAM" id="MobiDB-lite"/>
    </source>
</evidence>
<evidence type="ECO:0000256" key="2">
    <source>
        <dbReference type="SAM" id="Phobius"/>
    </source>
</evidence>
<name>A0ABV2LAA2_9HYPH</name>
<dbReference type="GO" id="GO:0004519">
    <property type="term" value="F:endonuclease activity"/>
    <property type="evidence" value="ECO:0007669"/>
    <property type="project" value="UniProtKB-KW"/>
</dbReference>
<gene>
    <name evidence="4" type="ORF">ABID43_004346</name>
</gene>
<evidence type="ECO:0000313" key="5">
    <source>
        <dbReference type="Proteomes" id="UP001549145"/>
    </source>
</evidence>
<dbReference type="EMBL" id="JBEPMM010000018">
    <property type="protein sequence ID" value="MET3694783.1"/>
    <property type="molecule type" value="Genomic_DNA"/>
</dbReference>
<evidence type="ECO:0000313" key="4">
    <source>
        <dbReference type="EMBL" id="MET3694783.1"/>
    </source>
</evidence>
<feature type="domain" description="Endonuclease/exonuclease/phosphatase" evidence="3">
    <location>
        <begin position="110"/>
        <end position="312"/>
    </location>
</feature>
<dbReference type="Proteomes" id="UP001549145">
    <property type="component" value="Unassembled WGS sequence"/>
</dbReference>
<keyword evidence="4" id="KW-0255">Endonuclease</keyword>
<dbReference type="RefSeq" id="WP_238281620.1">
    <property type="nucleotide sequence ID" value="NZ_BPQL01000131.1"/>
</dbReference>
<sequence length="350" mass="38321">MTWMAIGLKATGVLLAVATLLPFVPSNSGFIRTFDFPRLQIAALIVPVILGLVLVARDAAGLTLVAALLAALAYQVACIYPFTRLVSPQAVAAEVGACRTDAGVSILIANVLESNRSYGPILDLVAAQDPDLLLLVETDAAWAHALEPLRARYPHVMAQPQDNTYGLMFYSKLPLTDPQVRFLLEDDVPSVRTGVTLRSGQTFTFFGVHPRPPHPGQSSAPRDAELVMVAREVAADGRPAVVAGDLNDVAWSKTNDLFQRISGLLDPRIGRGLYPTFNAKWPLLRWPLDHIFFSDDFLLGRIERLPHIQSDHFPILISLYRTDRAPRLQEAPEATAEDHRAAREAVEAAR</sequence>
<dbReference type="InterPro" id="IPR005135">
    <property type="entry name" value="Endo/exonuclease/phosphatase"/>
</dbReference>
<accession>A0ABV2LAA2</accession>
<keyword evidence="2" id="KW-0472">Membrane</keyword>
<organism evidence="4 5">
    <name type="scientific">Methylobacterium goesingense</name>
    <dbReference type="NCBI Taxonomy" id="243690"/>
    <lineage>
        <taxon>Bacteria</taxon>
        <taxon>Pseudomonadati</taxon>
        <taxon>Pseudomonadota</taxon>
        <taxon>Alphaproteobacteria</taxon>
        <taxon>Hyphomicrobiales</taxon>
        <taxon>Methylobacteriaceae</taxon>
        <taxon>Methylobacterium</taxon>
    </lineage>
</organism>
<dbReference type="Gene3D" id="3.60.10.10">
    <property type="entry name" value="Endonuclease/exonuclease/phosphatase"/>
    <property type="match status" value="1"/>
</dbReference>
<feature type="compositionally biased region" description="Basic and acidic residues" evidence="1">
    <location>
        <begin position="336"/>
        <end position="350"/>
    </location>
</feature>
<keyword evidence="5" id="KW-1185">Reference proteome</keyword>